<proteinExistence type="predicted"/>
<comment type="caution">
    <text evidence="3">The sequence shown here is derived from an EMBL/GenBank/DDBJ whole genome shotgun (WGS) entry which is preliminary data.</text>
</comment>
<feature type="transmembrane region" description="Helical" evidence="2">
    <location>
        <begin position="63"/>
        <end position="86"/>
    </location>
</feature>
<accession>A0ABS1SUQ2</accession>
<reference evidence="3 4" key="1">
    <citation type="submission" date="2018-09" db="EMBL/GenBank/DDBJ databases">
        <title>Comparative genomics of Leucobacter spp.</title>
        <authorList>
            <person name="Reis A.C."/>
            <person name="Kolvenbach B.A."/>
            <person name="Corvini P.F.X."/>
            <person name="Nunes O.C."/>
        </authorList>
    </citation>
    <scope>NUCLEOTIDE SEQUENCE [LARGE SCALE GENOMIC DNA]</scope>
    <source>
        <strain evidence="3 4">L-1</strain>
    </source>
</reference>
<evidence type="ECO:0000256" key="2">
    <source>
        <dbReference type="SAM" id="Phobius"/>
    </source>
</evidence>
<protein>
    <recommendedName>
        <fullName evidence="5">DUF304 domain-containing protein</fullName>
    </recommendedName>
</protein>
<sequence length="177" mass="18362">MTPPTPDPRPPRAAGTDPERSHGEFSHIERAHGVARVGPLVALGVGAAFAGVIAFATGIAATWLIPLALVTFGAWWAWTAAISVTVDSERARFRAPLVSRALSRSDVSQITVTADDGMNPNIINWPAAPATVAGARMLRFSMGGTAAVTISTSTGSGIQFVAGDREAAQRIADAFQA</sequence>
<dbReference type="RefSeq" id="WP_202383079.1">
    <property type="nucleotide sequence ID" value="NZ_BAAAMA010000009.1"/>
</dbReference>
<keyword evidence="4" id="KW-1185">Reference proteome</keyword>
<dbReference type="Proteomes" id="UP001646141">
    <property type="component" value="Unassembled WGS sequence"/>
</dbReference>
<keyword evidence="2" id="KW-0812">Transmembrane</keyword>
<feature type="region of interest" description="Disordered" evidence="1">
    <location>
        <begin position="1"/>
        <end position="22"/>
    </location>
</feature>
<keyword evidence="2" id="KW-1133">Transmembrane helix</keyword>
<organism evidence="3 4">
    <name type="scientific">Leucobacter chromiireducens subsp. chromiireducens</name>
    <dbReference type="NCBI Taxonomy" id="660067"/>
    <lineage>
        <taxon>Bacteria</taxon>
        <taxon>Bacillati</taxon>
        <taxon>Actinomycetota</taxon>
        <taxon>Actinomycetes</taxon>
        <taxon>Micrococcales</taxon>
        <taxon>Microbacteriaceae</taxon>
        <taxon>Leucobacter</taxon>
    </lineage>
</organism>
<dbReference type="EMBL" id="QYAD01000005">
    <property type="protein sequence ID" value="MBL3690902.1"/>
    <property type="molecule type" value="Genomic_DNA"/>
</dbReference>
<evidence type="ECO:0008006" key="5">
    <source>
        <dbReference type="Google" id="ProtNLM"/>
    </source>
</evidence>
<evidence type="ECO:0000313" key="4">
    <source>
        <dbReference type="Proteomes" id="UP001646141"/>
    </source>
</evidence>
<gene>
    <name evidence="3" type="ORF">D3226_13220</name>
</gene>
<keyword evidence="2" id="KW-0472">Membrane</keyword>
<evidence type="ECO:0000313" key="3">
    <source>
        <dbReference type="EMBL" id="MBL3690902.1"/>
    </source>
</evidence>
<evidence type="ECO:0000256" key="1">
    <source>
        <dbReference type="SAM" id="MobiDB-lite"/>
    </source>
</evidence>
<name>A0ABS1SUQ2_9MICO</name>
<feature type="transmembrane region" description="Helical" evidence="2">
    <location>
        <begin position="37"/>
        <end position="57"/>
    </location>
</feature>